<dbReference type="EMBL" id="SODP01000001">
    <property type="protein sequence ID" value="TDW76523.1"/>
    <property type="molecule type" value="Genomic_DNA"/>
</dbReference>
<keyword evidence="5" id="KW-1185">Reference proteome</keyword>
<gene>
    <name evidence="4" type="ORF">EV653_1680</name>
</gene>
<dbReference type="OrthoDB" id="9789603at2"/>
<dbReference type="Pfam" id="PF00583">
    <property type="entry name" value="Acetyltransf_1"/>
    <property type="match status" value="1"/>
</dbReference>
<dbReference type="RefSeq" id="WP_134099654.1">
    <property type="nucleotide sequence ID" value="NZ_SODP01000001.1"/>
</dbReference>
<evidence type="ECO:0000256" key="1">
    <source>
        <dbReference type="ARBA" id="ARBA00022679"/>
    </source>
</evidence>
<dbReference type="PANTHER" id="PTHR43877">
    <property type="entry name" value="AMINOALKYLPHOSPHONATE N-ACETYLTRANSFERASE-RELATED-RELATED"/>
    <property type="match status" value="1"/>
</dbReference>
<feature type="domain" description="N-acetyltransferase" evidence="3">
    <location>
        <begin position="1"/>
        <end position="147"/>
    </location>
</feature>
<dbReference type="Gene3D" id="3.40.630.30">
    <property type="match status" value="1"/>
</dbReference>
<dbReference type="GO" id="GO:0016747">
    <property type="term" value="F:acyltransferase activity, transferring groups other than amino-acyl groups"/>
    <property type="evidence" value="ECO:0007669"/>
    <property type="project" value="InterPro"/>
</dbReference>
<dbReference type="InterPro" id="IPR016181">
    <property type="entry name" value="Acyl_CoA_acyltransferase"/>
</dbReference>
<reference evidence="4 5" key="1">
    <citation type="submission" date="2019-03" db="EMBL/GenBank/DDBJ databases">
        <title>Genomic Encyclopedia of Type Strains, Phase III (KMG-III): the genomes of soil and plant-associated and newly described type strains.</title>
        <authorList>
            <person name="Whitman W."/>
        </authorList>
    </citation>
    <scope>NUCLEOTIDE SEQUENCE [LARGE SCALE GENOMIC DNA]</scope>
    <source>
        <strain evidence="4 5">VKM Ac-2573</strain>
    </source>
</reference>
<evidence type="ECO:0000313" key="5">
    <source>
        <dbReference type="Proteomes" id="UP000295146"/>
    </source>
</evidence>
<evidence type="ECO:0000259" key="3">
    <source>
        <dbReference type="PROSITE" id="PS51186"/>
    </source>
</evidence>
<protein>
    <submittedName>
        <fullName evidence="4">N-acetyltransferase YhbS</fullName>
    </submittedName>
</protein>
<dbReference type="AlphaFoldDB" id="A0A4R8CKR2"/>
<dbReference type="PROSITE" id="PS51186">
    <property type="entry name" value="GNAT"/>
    <property type="match status" value="1"/>
</dbReference>
<keyword evidence="1" id="KW-0808">Transferase</keyword>
<accession>A0A4R8CKR2</accession>
<organism evidence="4 5">
    <name type="scientific">Kribbella pratensis</name>
    <dbReference type="NCBI Taxonomy" id="2512112"/>
    <lineage>
        <taxon>Bacteria</taxon>
        <taxon>Bacillati</taxon>
        <taxon>Actinomycetota</taxon>
        <taxon>Actinomycetes</taxon>
        <taxon>Propionibacteriales</taxon>
        <taxon>Kribbellaceae</taxon>
        <taxon>Kribbella</taxon>
    </lineage>
</organism>
<sequence length="155" mass="16693">MNIRPATRADAIAINELLGQLGYPQDGAGATADRIQVWADDPALAAYVAESAGDVLGLVAVHVAPFFQRDGSWARVVALVVSTQARRQGIATQLMAAAESFAITQGCVRIDLNSANHRRDAHAFYQHHGYADQTDTSTRFLRSLPQPSSYSGRGR</sequence>
<dbReference type="CDD" id="cd04301">
    <property type="entry name" value="NAT_SF"/>
    <property type="match status" value="1"/>
</dbReference>
<proteinExistence type="predicted"/>
<keyword evidence="2" id="KW-0012">Acyltransferase</keyword>
<name>A0A4R8CKR2_9ACTN</name>
<dbReference type="InterPro" id="IPR050832">
    <property type="entry name" value="Bact_Acetyltransf"/>
</dbReference>
<dbReference type="Proteomes" id="UP000295146">
    <property type="component" value="Unassembled WGS sequence"/>
</dbReference>
<dbReference type="InterPro" id="IPR000182">
    <property type="entry name" value="GNAT_dom"/>
</dbReference>
<evidence type="ECO:0000256" key="2">
    <source>
        <dbReference type="ARBA" id="ARBA00023315"/>
    </source>
</evidence>
<evidence type="ECO:0000313" key="4">
    <source>
        <dbReference type="EMBL" id="TDW76523.1"/>
    </source>
</evidence>
<comment type="caution">
    <text evidence="4">The sequence shown here is derived from an EMBL/GenBank/DDBJ whole genome shotgun (WGS) entry which is preliminary data.</text>
</comment>
<dbReference type="SUPFAM" id="SSF55729">
    <property type="entry name" value="Acyl-CoA N-acyltransferases (Nat)"/>
    <property type="match status" value="1"/>
</dbReference>